<protein>
    <recommendedName>
        <fullName evidence="1">Trafficking protein particle complex subunit 13 N-terminal domain-containing protein</fullName>
    </recommendedName>
</protein>
<comment type="caution">
    <text evidence="2">The sequence shown here is derived from an EMBL/GenBank/DDBJ whole genome shotgun (WGS) entry which is preliminary data.</text>
</comment>
<evidence type="ECO:0000259" key="1">
    <source>
        <dbReference type="Pfam" id="PF06159"/>
    </source>
</evidence>
<keyword evidence="3" id="KW-1185">Reference proteome</keyword>
<proteinExistence type="predicted"/>
<name>A0A1J4ML92_9CRYT</name>
<dbReference type="InterPro" id="IPR010378">
    <property type="entry name" value="TRAPPC13"/>
</dbReference>
<dbReference type="VEuPathDB" id="CryptoDB:cubi_03593"/>
<dbReference type="OrthoDB" id="10250284at2759"/>
<dbReference type="GO" id="GO:1990072">
    <property type="term" value="C:TRAPPIII protein complex"/>
    <property type="evidence" value="ECO:0007669"/>
    <property type="project" value="TreeGrafter"/>
</dbReference>
<sequence length="408" mass="46480">MTSVTNEVLSLKVMSLSHSPIDSQASTLSLLPCDLENREEESLCVDNMFPLLLPTTQCRLYSGESFHAFLSITNSSIIKANGVVLKVELIGTKKRHMLYNNEDNYSDIDIGDSMDIVIKERVDEVGLYSLTCQLFFTSNETKLTQKKSYKFAVLSPFNISHRVYNLDEDVVDKKTIFVEVSIENISHQSVTLSSITLNPLNIKDLPHLKLELEDVSFQEQFSEPLFIQSRCRYNKIFKFTSFINYEAECNNPELANGKDFLKLGLKITWTSPTYGDAWLDSYKIDLPILNEQNKLNGERNDIILKASLPSVNNRRDEFKIFLYVTNNLNTTQRGLSVRLDFDQLLPLIVLGNDRLFIQELKGGETISLELYCQALLSGVHNLNGIYVFDDLKDEKVCQLEGINEILIV</sequence>
<accession>A0A1J4ML92</accession>
<feature type="domain" description="Trafficking protein particle complex subunit 13 N-terminal" evidence="1">
    <location>
        <begin position="8"/>
        <end position="153"/>
    </location>
</feature>
<dbReference type="Pfam" id="PF06159">
    <property type="entry name" value="TRAPPC13_N"/>
    <property type="match status" value="1"/>
</dbReference>
<organism evidence="2 3">
    <name type="scientific">Cryptosporidium ubiquitum</name>
    <dbReference type="NCBI Taxonomy" id="857276"/>
    <lineage>
        <taxon>Eukaryota</taxon>
        <taxon>Sar</taxon>
        <taxon>Alveolata</taxon>
        <taxon>Apicomplexa</taxon>
        <taxon>Conoidasida</taxon>
        <taxon>Coccidia</taxon>
        <taxon>Eucoccidiorida</taxon>
        <taxon>Eimeriorina</taxon>
        <taxon>Cryptosporidiidae</taxon>
        <taxon>Cryptosporidium</taxon>
    </lineage>
</organism>
<dbReference type="Proteomes" id="UP000186176">
    <property type="component" value="Unassembled WGS sequence"/>
</dbReference>
<gene>
    <name evidence="2" type="ORF">cubi_03593</name>
</gene>
<reference evidence="2 3" key="1">
    <citation type="submission" date="2016-10" db="EMBL/GenBank/DDBJ databases">
        <title>Reductive evolution of mitochondrial metabolism and differential evolution of invasion-related proteins in Cryptosporidium.</title>
        <authorList>
            <person name="Liu S."/>
            <person name="Roellig D.M."/>
            <person name="Guo Y."/>
            <person name="Li N."/>
            <person name="Frace M.A."/>
            <person name="Tang K."/>
            <person name="Zhang L."/>
            <person name="Feng Y."/>
            <person name="Xiao L."/>
        </authorList>
    </citation>
    <scope>NUCLEOTIDE SEQUENCE [LARGE SCALE GENOMIC DNA]</scope>
    <source>
        <strain evidence="2">39726</strain>
    </source>
</reference>
<evidence type="ECO:0000313" key="2">
    <source>
        <dbReference type="EMBL" id="OII73796.1"/>
    </source>
</evidence>
<dbReference type="AlphaFoldDB" id="A0A1J4ML92"/>
<dbReference type="PANTHER" id="PTHR13134">
    <property type="entry name" value="TRAFFICKING PROTEIN PARTICLE COMPLEX SUBUNIT 13"/>
    <property type="match status" value="1"/>
</dbReference>
<evidence type="ECO:0000313" key="3">
    <source>
        <dbReference type="Proteomes" id="UP000186176"/>
    </source>
</evidence>
<dbReference type="GeneID" id="39980386"/>
<dbReference type="EMBL" id="LRBP01000014">
    <property type="protein sequence ID" value="OII73796.1"/>
    <property type="molecule type" value="Genomic_DNA"/>
</dbReference>
<dbReference type="InterPro" id="IPR055427">
    <property type="entry name" value="TRAPPC13_N"/>
</dbReference>
<dbReference type="PANTHER" id="PTHR13134:SF3">
    <property type="entry name" value="TRAFFICKING PROTEIN PARTICLE COMPLEX SUBUNIT 13"/>
    <property type="match status" value="1"/>
</dbReference>
<dbReference type="RefSeq" id="XP_028875051.1">
    <property type="nucleotide sequence ID" value="XM_029020607.1"/>
</dbReference>